<dbReference type="GO" id="GO:0004553">
    <property type="term" value="F:hydrolase activity, hydrolyzing O-glycosyl compounds"/>
    <property type="evidence" value="ECO:0007669"/>
    <property type="project" value="InterPro"/>
</dbReference>
<feature type="domain" description="Glycoside hydrolase family 2 immunoglobulin-like beta-sandwich" evidence="5">
    <location>
        <begin position="229"/>
        <end position="306"/>
    </location>
</feature>
<evidence type="ECO:0000259" key="5">
    <source>
        <dbReference type="Pfam" id="PF00703"/>
    </source>
</evidence>
<name>A0A8K0SMD9_9HYPO</name>
<keyword evidence="9" id="KW-1185">Reference proteome</keyword>
<dbReference type="Pfam" id="PF02837">
    <property type="entry name" value="Glyco_hydro_2_N"/>
    <property type="match status" value="1"/>
</dbReference>
<dbReference type="Gene3D" id="3.20.20.80">
    <property type="entry name" value="Glycosidases"/>
    <property type="match status" value="1"/>
</dbReference>
<dbReference type="PANTHER" id="PTHR42732">
    <property type="entry name" value="BETA-GALACTOSIDASE"/>
    <property type="match status" value="1"/>
</dbReference>
<dbReference type="InterPro" id="IPR006104">
    <property type="entry name" value="Glyco_hydro_2_N"/>
</dbReference>
<dbReference type="InterPro" id="IPR036156">
    <property type="entry name" value="Beta-gal/glucu_dom_sf"/>
</dbReference>
<dbReference type="InterPro" id="IPR006103">
    <property type="entry name" value="Glyco_hydro_2_cat"/>
</dbReference>
<comment type="caution">
    <text evidence="8">The sequence shown here is derived from an EMBL/GenBank/DDBJ whole genome shotgun (WGS) entry which is preliminary data.</text>
</comment>
<gene>
    <name evidence="8" type="ORF">B0I35DRAFT_435841</name>
</gene>
<accession>A0A8K0SMD9</accession>
<dbReference type="Proteomes" id="UP000813444">
    <property type="component" value="Unassembled WGS sequence"/>
</dbReference>
<dbReference type="Pfam" id="PF00703">
    <property type="entry name" value="Glyco_hydro_2"/>
    <property type="match status" value="1"/>
</dbReference>
<dbReference type="OrthoDB" id="408320at2759"/>
<comment type="similarity">
    <text evidence="1">Belongs to the glycosyl hydrolase 2 family.</text>
</comment>
<evidence type="ECO:0000256" key="1">
    <source>
        <dbReference type="ARBA" id="ARBA00007401"/>
    </source>
</evidence>
<dbReference type="Gene3D" id="2.60.40.10">
    <property type="entry name" value="Immunoglobulins"/>
    <property type="match status" value="1"/>
</dbReference>
<dbReference type="InterPro" id="IPR051913">
    <property type="entry name" value="GH2_Domain-Containing"/>
</dbReference>
<evidence type="ECO:0000259" key="7">
    <source>
        <dbReference type="Pfam" id="PF02837"/>
    </source>
</evidence>
<feature type="domain" description="Glycoside hydrolase family 2 catalytic" evidence="6">
    <location>
        <begin position="348"/>
        <end position="477"/>
    </location>
</feature>
<dbReference type="Gene3D" id="2.60.120.260">
    <property type="entry name" value="Galactose-binding domain-like"/>
    <property type="match status" value="1"/>
</dbReference>
<evidence type="ECO:0000256" key="4">
    <source>
        <dbReference type="SAM" id="SignalP"/>
    </source>
</evidence>
<proteinExistence type="inferred from homology"/>
<dbReference type="SUPFAM" id="SSF49785">
    <property type="entry name" value="Galactose-binding domain-like"/>
    <property type="match status" value="1"/>
</dbReference>
<reference evidence="8" key="1">
    <citation type="journal article" date="2021" name="Nat. Commun.">
        <title>Genetic determinants of endophytism in the Arabidopsis root mycobiome.</title>
        <authorList>
            <person name="Mesny F."/>
            <person name="Miyauchi S."/>
            <person name="Thiergart T."/>
            <person name="Pickel B."/>
            <person name="Atanasova L."/>
            <person name="Karlsson M."/>
            <person name="Huettel B."/>
            <person name="Barry K.W."/>
            <person name="Haridas S."/>
            <person name="Chen C."/>
            <person name="Bauer D."/>
            <person name="Andreopoulos W."/>
            <person name="Pangilinan J."/>
            <person name="LaButti K."/>
            <person name="Riley R."/>
            <person name="Lipzen A."/>
            <person name="Clum A."/>
            <person name="Drula E."/>
            <person name="Henrissat B."/>
            <person name="Kohler A."/>
            <person name="Grigoriev I.V."/>
            <person name="Martin F.M."/>
            <person name="Hacquard S."/>
        </authorList>
    </citation>
    <scope>NUCLEOTIDE SEQUENCE</scope>
    <source>
        <strain evidence="8">MPI-CAGE-CH-0235</strain>
    </source>
</reference>
<feature type="chain" id="PRO_5035445069" evidence="4">
    <location>
        <begin position="22"/>
        <end position="627"/>
    </location>
</feature>
<dbReference type="InterPro" id="IPR017853">
    <property type="entry name" value="GH"/>
</dbReference>
<keyword evidence="3" id="KW-0326">Glycosidase</keyword>
<dbReference type="InterPro" id="IPR006102">
    <property type="entry name" value="Ig-like_GH2"/>
</dbReference>
<dbReference type="InterPro" id="IPR013783">
    <property type="entry name" value="Ig-like_fold"/>
</dbReference>
<sequence length="627" mass="69691">MLFSSPLAQASLLGLLCTVSAQPTPYEVQTPPLDTDWTYEVGTDPWPEHPRPQLRRDAWQSLNGIWTFQAASGSGDVESPPAGPLEREVMIPSCIESALSGLQILDVRYMWFSTSFEVPSGWDGESVLLNFEAVDYEATVFVNGVEVGTNVGGYHRFTIDVTENVVFDGPNELLVFVWDPTDSETIPVGKQVLNPSHIFYRSCSGIWQSVWLESTPADHITQLDLAAGMDGTVTVTVHSSAQEEGQVEVSVIGQDGTVIGTGSGTADSEFEFTVEGVELWSPSSPTLYNLTVTLGDDEVFSYTGFRTISVGEVEGATRPLLNGEFVFLFGPLDQGYWPDGLHLPPNREAMVYDLEVLKDFGFNMLRKHIKVEPDLFYQACDQMGLLVMQDMPSLPAGGPAPNEAEQAEFQRQLEIMINEHKSYPSIVAWVIYNEGWGQLRNAPYPEEELTAVVRDIDPSRLINSVSGWHDHGFGDFSDNHHYANPQCGSPFYSRSSSPYDPERIGFQGEFGGIGHNVSIENLWNVRQAINQIDQTYELNADLESYNYRAGILFMELREQVERYACSGGVWTQTSDVEGEVNGLLTYDRRLIRPNVEQWQADIQALYDAAEGRGGIGYCVRKPAQGRR</sequence>
<keyword evidence="4" id="KW-0732">Signal</keyword>
<protein>
    <submittedName>
        <fullName evidence="8">Glycoside hydrolase family 2 protein</fullName>
    </submittedName>
</protein>
<dbReference type="AlphaFoldDB" id="A0A8K0SMD9"/>
<dbReference type="SUPFAM" id="SSF51445">
    <property type="entry name" value="(Trans)glycosidases"/>
    <property type="match status" value="1"/>
</dbReference>
<feature type="signal peptide" evidence="4">
    <location>
        <begin position="1"/>
        <end position="21"/>
    </location>
</feature>
<dbReference type="EMBL" id="JAGPNK010000009">
    <property type="protein sequence ID" value="KAH7313781.1"/>
    <property type="molecule type" value="Genomic_DNA"/>
</dbReference>
<organism evidence="8 9">
    <name type="scientific">Stachybotrys elegans</name>
    <dbReference type="NCBI Taxonomy" id="80388"/>
    <lineage>
        <taxon>Eukaryota</taxon>
        <taxon>Fungi</taxon>
        <taxon>Dikarya</taxon>
        <taxon>Ascomycota</taxon>
        <taxon>Pezizomycotina</taxon>
        <taxon>Sordariomycetes</taxon>
        <taxon>Hypocreomycetidae</taxon>
        <taxon>Hypocreales</taxon>
        <taxon>Stachybotryaceae</taxon>
        <taxon>Stachybotrys</taxon>
    </lineage>
</organism>
<evidence type="ECO:0000256" key="3">
    <source>
        <dbReference type="ARBA" id="ARBA00023295"/>
    </source>
</evidence>
<feature type="domain" description="Glycosyl hydrolases family 2 sugar binding" evidence="7">
    <location>
        <begin position="110"/>
        <end position="216"/>
    </location>
</feature>
<keyword evidence="2 8" id="KW-0378">Hydrolase</keyword>
<dbReference type="GO" id="GO:0005975">
    <property type="term" value="P:carbohydrate metabolic process"/>
    <property type="evidence" value="ECO:0007669"/>
    <property type="project" value="InterPro"/>
</dbReference>
<evidence type="ECO:0000259" key="6">
    <source>
        <dbReference type="Pfam" id="PF02836"/>
    </source>
</evidence>
<dbReference type="InterPro" id="IPR008979">
    <property type="entry name" value="Galactose-bd-like_sf"/>
</dbReference>
<dbReference type="PANTHER" id="PTHR42732:SF2">
    <property type="entry name" value="BETA-MANNOSIDASE"/>
    <property type="match status" value="1"/>
</dbReference>
<evidence type="ECO:0000313" key="8">
    <source>
        <dbReference type="EMBL" id="KAH7313781.1"/>
    </source>
</evidence>
<evidence type="ECO:0000256" key="2">
    <source>
        <dbReference type="ARBA" id="ARBA00022801"/>
    </source>
</evidence>
<evidence type="ECO:0000313" key="9">
    <source>
        <dbReference type="Proteomes" id="UP000813444"/>
    </source>
</evidence>
<dbReference type="SUPFAM" id="SSF49303">
    <property type="entry name" value="beta-Galactosidase/glucuronidase domain"/>
    <property type="match status" value="1"/>
</dbReference>
<dbReference type="Pfam" id="PF02836">
    <property type="entry name" value="Glyco_hydro_2_C"/>
    <property type="match status" value="1"/>
</dbReference>